<evidence type="ECO:0000256" key="12">
    <source>
        <dbReference type="SAM" id="MobiDB-lite"/>
    </source>
</evidence>
<evidence type="ECO:0000256" key="2">
    <source>
        <dbReference type="ARBA" id="ARBA00004613"/>
    </source>
</evidence>
<dbReference type="RefSeq" id="XP_017576290.1">
    <property type="nucleotide sequence ID" value="XM_017720801.2"/>
</dbReference>
<evidence type="ECO:0000256" key="6">
    <source>
        <dbReference type="ARBA" id="ARBA00022737"/>
    </source>
</evidence>
<keyword evidence="8 13" id="KW-0472">Membrane</keyword>
<evidence type="ECO:0000256" key="9">
    <source>
        <dbReference type="ARBA" id="ARBA00023157"/>
    </source>
</evidence>
<evidence type="ECO:0000256" key="8">
    <source>
        <dbReference type="ARBA" id="ARBA00023136"/>
    </source>
</evidence>
<evidence type="ECO:0000256" key="11">
    <source>
        <dbReference type="PROSITE-ProRule" id="PRU00196"/>
    </source>
</evidence>
<keyword evidence="10" id="KW-0325">Glycoprotein</keyword>
<feature type="disulfide bond" evidence="11">
    <location>
        <begin position="190"/>
        <end position="200"/>
    </location>
</feature>
<dbReference type="FunFam" id="3.10.250.10:FF:000016">
    <property type="entry name" value="Scavenger receptor cysteine-rich protein type 12"/>
    <property type="match status" value="3"/>
</dbReference>
<dbReference type="SUPFAM" id="SSF56487">
    <property type="entry name" value="SRCR-like"/>
    <property type="match status" value="5"/>
</dbReference>
<dbReference type="PANTHER" id="PTHR19331:SF22">
    <property type="entry name" value="DELETED IN MALIGNANT BRAIN TUMORS 1 PROTEIN"/>
    <property type="match status" value="1"/>
</dbReference>
<proteinExistence type="predicted"/>
<feature type="signal peptide" evidence="14">
    <location>
        <begin position="1"/>
        <end position="24"/>
    </location>
</feature>
<feature type="region of interest" description="Disordered" evidence="12">
    <location>
        <begin position="567"/>
        <end position="591"/>
    </location>
</feature>
<feature type="transmembrane region" description="Helical" evidence="13">
    <location>
        <begin position="530"/>
        <end position="551"/>
    </location>
</feature>
<feature type="disulfide bond" evidence="11">
    <location>
        <begin position="388"/>
        <end position="398"/>
    </location>
</feature>
<dbReference type="Proteomes" id="UP001501920">
    <property type="component" value="Chromosome 22"/>
</dbReference>
<accession>A0A3B4CGJ6</accession>
<reference evidence="16" key="3">
    <citation type="submission" date="2025-09" db="UniProtKB">
        <authorList>
            <consortium name="Ensembl"/>
        </authorList>
    </citation>
    <scope>IDENTIFICATION</scope>
</reference>
<evidence type="ECO:0000256" key="1">
    <source>
        <dbReference type="ARBA" id="ARBA00004167"/>
    </source>
</evidence>
<feature type="domain" description="SRCR" evidence="15">
    <location>
        <begin position="320"/>
        <end position="419"/>
    </location>
</feature>
<feature type="disulfide bond" evidence="11">
    <location>
        <begin position="290"/>
        <end position="300"/>
    </location>
</feature>
<keyword evidence="9 11" id="KW-1015">Disulfide bond</keyword>
<dbReference type="SMART" id="SM00202">
    <property type="entry name" value="SR"/>
    <property type="match status" value="5"/>
</dbReference>
<dbReference type="InterPro" id="IPR036772">
    <property type="entry name" value="SRCR-like_dom_sf"/>
</dbReference>
<name>A0A3B4CGJ6_PYGNA</name>
<comment type="caution">
    <text evidence="11">Lacks conserved residue(s) required for the propagation of feature annotation.</text>
</comment>
<dbReference type="InterPro" id="IPR001190">
    <property type="entry name" value="SRCR"/>
</dbReference>
<evidence type="ECO:0000256" key="5">
    <source>
        <dbReference type="ARBA" id="ARBA00022729"/>
    </source>
</evidence>
<feature type="disulfide bond" evidence="11">
    <location>
        <begin position="92"/>
        <end position="102"/>
    </location>
</feature>
<evidence type="ECO:0000256" key="13">
    <source>
        <dbReference type="SAM" id="Phobius"/>
    </source>
</evidence>
<feature type="domain" description="SRCR" evidence="15">
    <location>
        <begin position="122"/>
        <end position="221"/>
    </location>
</feature>
<dbReference type="AlphaFoldDB" id="A0A3B4CGJ6"/>
<keyword evidence="5 14" id="KW-0732">Signal</keyword>
<evidence type="ECO:0000256" key="3">
    <source>
        <dbReference type="ARBA" id="ARBA00022525"/>
    </source>
</evidence>
<feature type="domain" description="SRCR" evidence="15">
    <location>
        <begin position="27"/>
        <end position="102"/>
    </location>
</feature>
<keyword evidence="3" id="KW-0964">Secreted</keyword>
<evidence type="ECO:0000256" key="7">
    <source>
        <dbReference type="ARBA" id="ARBA00022989"/>
    </source>
</evidence>
<keyword evidence="4 13" id="KW-0812">Transmembrane</keyword>
<dbReference type="Ensembl" id="ENSPNAT00000015997.2">
    <property type="protein sequence ID" value="ENSPNAP00000009584.2"/>
    <property type="gene ID" value="ENSPNAG00000015072.2"/>
</dbReference>
<evidence type="ECO:0000259" key="15">
    <source>
        <dbReference type="PROSITE" id="PS50287"/>
    </source>
</evidence>
<dbReference type="PRINTS" id="PR00258">
    <property type="entry name" value="SPERACTRCPTR"/>
</dbReference>
<evidence type="ECO:0000256" key="10">
    <source>
        <dbReference type="ARBA" id="ARBA00023180"/>
    </source>
</evidence>
<reference evidence="16" key="2">
    <citation type="submission" date="2025-08" db="UniProtKB">
        <authorList>
            <consortium name="Ensembl"/>
        </authorList>
    </citation>
    <scope>IDENTIFICATION</scope>
</reference>
<keyword evidence="7 13" id="KW-1133">Transmembrane helix</keyword>
<evidence type="ECO:0000256" key="14">
    <source>
        <dbReference type="SAM" id="SignalP"/>
    </source>
</evidence>
<dbReference type="GeneTree" id="ENSGT00940000163299"/>
<dbReference type="GeneID" id="108441325"/>
<feature type="disulfide bond" evidence="11">
    <location>
        <begin position="491"/>
        <end position="501"/>
    </location>
</feature>
<protein>
    <recommendedName>
        <fullName evidence="15">SRCR domain-containing protein</fullName>
    </recommendedName>
</protein>
<evidence type="ECO:0000313" key="16">
    <source>
        <dbReference type="Ensembl" id="ENSPNAP00000009584.2"/>
    </source>
</evidence>
<feature type="compositionally biased region" description="Basic and acidic residues" evidence="12">
    <location>
        <begin position="574"/>
        <end position="591"/>
    </location>
</feature>
<evidence type="ECO:0000313" key="17">
    <source>
        <dbReference type="Proteomes" id="UP001501920"/>
    </source>
</evidence>
<feature type="domain" description="SRCR" evidence="15">
    <location>
        <begin position="223"/>
        <end position="317"/>
    </location>
</feature>
<dbReference type="PROSITE" id="PS50287">
    <property type="entry name" value="SRCR_2"/>
    <property type="match status" value="5"/>
</dbReference>
<dbReference type="GO" id="GO:0016020">
    <property type="term" value="C:membrane"/>
    <property type="evidence" value="ECO:0007669"/>
    <property type="project" value="UniProtKB-SubCell"/>
</dbReference>
<feature type="chain" id="PRO_5043893236" description="SRCR domain-containing protein" evidence="14">
    <location>
        <begin position="25"/>
        <end position="605"/>
    </location>
</feature>
<dbReference type="Gene3D" id="3.10.250.10">
    <property type="entry name" value="SRCR-like domain"/>
    <property type="match status" value="5"/>
</dbReference>
<organism evidence="16 17">
    <name type="scientific">Pygocentrus nattereri</name>
    <name type="common">Red-bellied piranha</name>
    <dbReference type="NCBI Taxonomy" id="42514"/>
    <lineage>
        <taxon>Eukaryota</taxon>
        <taxon>Metazoa</taxon>
        <taxon>Chordata</taxon>
        <taxon>Craniata</taxon>
        <taxon>Vertebrata</taxon>
        <taxon>Euteleostomi</taxon>
        <taxon>Actinopterygii</taxon>
        <taxon>Neopterygii</taxon>
        <taxon>Teleostei</taxon>
        <taxon>Ostariophysi</taxon>
        <taxon>Characiformes</taxon>
        <taxon>Characoidei</taxon>
        <taxon>Pygocentrus</taxon>
    </lineage>
</organism>
<dbReference type="Pfam" id="PF00530">
    <property type="entry name" value="SRCR"/>
    <property type="match status" value="5"/>
</dbReference>
<evidence type="ECO:0000256" key="4">
    <source>
        <dbReference type="ARBA" id="ARBA00022692"/>
    </source>
</evidence>
<keyword evidence="6" id="KW-0677">Repeat</keyword>
<dbReference type="PANTHER" id="PTHR19331">
    <property type="entry name" value="SCAVENGER RECEPTOR DOMAIN-CONTAINING"/>
    <property type="match status" value="1"/>
</dbReference>
<feature type="domain" description="SRCR" evidence="15">
    <location>
        <begin position="424"/>
        <end position="518"/>
    </location>
</feature>
<sequence length="605" mass="65930">MEFQPPAAALTAVILMIICSTAEPDDVRLVGGSGRCDGAVEVFYNGHWRTVSGDGWTRRDAAVVCRQLDCGSAVTATQRQFEREEHGFFVDCKGSESALSECRFMGVIGSLPHAVSACLDSVRLVDGAGRCSGRLEVMAHQSWTTVCETDFDWQDAEVVCRELDCGPPLALQGALFGEGKLPFGTKEFQCKGKENHLLNCSSSDRQKNTCTRGKAVGLTCSEVRLVNGSSRCAGTVEVFHYGDWRSVRELGWSRRKSAVVCRQLDCGSAVAAKQREPEGDENKQGVFTFCDGSESAVSECRISNYSGPSSDVVSTCSDSVRLVDGAGLCSGRVEVKSHQSWTTVCETGFDWQDAEVVCRELDCGTPLSLQGALFGEGKLPFGTKEFLCKGTENHLLNCSTSAREENTCTGSKAVGLTCSGPDDVRLVEGGSRCAGTVEMFYSGEWRKVNGLYWSMNKTDLVCRQLGCGSAAADKNREPEKNLPEWDPLPECVGSETALRECSIGLISYPRHRVSVICSDSLSSTIINIKLLVLFVMLFLMLIICMSIFLIFKTRGYSFTRNTSGAVQKTGSLQSREEEQQNVHRGAGEKLPVDLEQVVNEKQDRN</sequence>
<dbReference type="FunFam" id="3.10.250.10:FF:000013">
    <property type="entry name" value="CD163 molecule like 1"/>
    <property type="match status" value="2"/>
</dbReference>
<keyword evidence="17" id="KW-1185">Reference proteome</keyword>
<comment type="subcellular location">
    <subcellularLocation>
        <location evidence="1">Membrane</location>
        <topology evidence="1">Single-pass membrane protein</topology>
    </subcellularLocation>
    <subcellularLocation>
        <location evidence="2">Secreted</location>
    </subcellularLocation>
</comment>
<reference evidence="16 17" key="1">
    <citation type="submission" date="2020-10" db="EMBL/GenBank/DDBJ databases">
        <title>Pygocentrus nattereri (red-bellied piranha) genome, fPygNat1, primary haplotype.</title>
        <authorList>
            <person name="Myers G."/>
            <person name="Meyer A."/>
            <person name="Karagic N."/>
            <person name="Pippel M."/>
            <person name="Winkler S."/>
            <person name="Tracey A."/>
            <person name="Wood J."/>
            <person name="Formenti G."/>
            <person name="Howe K."/>
            <person name="Fedrigo O."/>
            <person name="Jarvis E.D."/>
        </authorList>
    </citation>
    <scope>NUCLEOTIDE SEQUENCE [LARGE SCALE GENOMIC DNA]</scope>
</reference>